<evidence type="ECO:0000313" key="1">
    <source>
        <dbReference type="EMBL" id="UOX35201.1"/>
    </source>
</evidence>
<reference evidence="1" key="2">
    <citation type="submission" date="2022-04" db="EMBL/GenBank/DDBJ databases">
        <title>Complete Genome Sequence of Flavobacterium sediminilitoris YSM-43, Isolated from a Tidal Sediment.</title>
        <authorList>
            <person name="Lee P.A."/>
        </authorList>
    </citation>
    <scope>NUCLEOTIDE SEQUENCE</scope>
    <source>
        <strain evidence="1">YSM-43</strain>
    </source>
</reference>
<evidence type="ECO:0000313" key="2">
    <source>
        <dbReference type="Proteomes" id="UP000830454"/>
    </source>
</evidence>
<proteinExistence type="predicted"/>
<sequence length="342" mass="37595">MKKLFFLNRKAENRSIFFKAALIIVLSMTILTSCEKSDDNDCDGLCDLPSAAEFNALREDALENITQEFQLNTANGITTFTSANGVEIDINPSCLTLNGNAITGTAAIKYIEVFDGGTMLVTNKTTMGMMPNGDMAMLISGGEFFINATQNGQQLEINCSMNLRIPASLTTVENDMILWDGTIDEDGNLDWREQEDPNGNQGGVFFEQDTAGGTYYAYFNNFGWTNVDKFYNYTGPKTEILATVPSGYNFENSAVYLHYDGEGSALAKLDTYNASTGQFSEHYGQIPIGLACHVIFVTEESGQWRYAIKSVTITENAVYDFTLAETILGDETQLIADINALP</sequence>
<dbReference type="EMBL" id="CP090145">
    <property type="protein sequence ID" value="UOX35201.1"/>
    <property type="molecule type" value="Genomic_DNA"/>
</dbReference>
<dbReference type="Proteomes" id="UP000830454">
    <property type="component" value="Chromosome"/>
</dbReference>
<gene>
    <name evidence="1" type="ORF">LXD69_06715</name>
</gene>
<keyword evidence="2" id="KW-1185">Reference proteome</keyword>
<protein>
    <submittedName>
        <fullName evidence="1">Uncharacterized protein</fullName>
    </submittedName>
</protein>
<dbReference type="RefSeq" id="WP_246918386.1">
    <property type="nucleotide sequence ID" value="NZ_CP090145.1"/>
</dbReference>
<accession>A0ABY4HQN1</accession>
<dbReference type="PROSITE" id="PS51257">
    <property type="entry name" value="PROKAR_LIPOPROTEIN"/>
    <property type="match status" value="1"/>
</dbReference>
<name>A0ABY4HQN1_9FLAO</name>
<reference evidence="1" key="1">
    <citation type="submission" date="2021-12" db="EMBL/GenBank/DDBJ databases">
        <authorList>
            <person name="Cha I.-T."/>
            <person name="Lee K.-E."/>
            <person name="Park S.-J."/>
        </authorList>
    </citation>
    <scope>NUCLEOTIDE SEQUENCE</scope>
    <source>
        <strain evidence="1">YSM-43</strain>
    </source>
</reference>
<organism evidence="1 2">
    <name type="scientific">Flavobacterium sediminilitoris</name>
    <dbReference type="NCBI Taxonomy" id="2024526"/>
    <lineage>
        <taxon>Bacteria</taxon>
        <taxon>Pseudomonadati</taxon>
        <taxon>Bacteroidota</taxon>
        <taxon>Flavobacteriia</taxon>
        <taxon>Flavobacteriales</taxon>
        <taxon>Flavobacteriaceae</taxon>
        <taxon>Flavobacterium</taxon>
    </lineage>
</organism>